<dbReference type="CDD" id="cd13133">
    <property type="entry name" value="MATE_like_7"/>
    <property type="match status" value="1"/>
</dbReference>
<feature type="transmembrane region" description="Helical" evidence="11">
    <location>
        <begin position="235"/>
        <end position="257"/>
    </location>
</feature>
<dbReference type="AlphaFoldDB" id="A0A0K1QGD4"/>
<keyword evidence="5 11" id="KW-0812">Transmembrane</keyword>
<dbReference type="OrthoDB" id="9805232at2"/>
<dbReference type="GO" id="GO:0005886">
    <property type="term" value="C:plasma membrane"/>
    <property type="evidence" value="ECO:0007669"/>
    <property type="project" value="UniProtKB-SubCell"/>
</dbReference>
<dbReference type="EMBL" id="CP012333">
    <property type="protein sequence ID" value="AKV04829.1"/>
    <property type="molecule type" value="Genomic_DNA"/>
</dbReference>
<evidence type="ECO:0000256" key="3">
    <source>
        <dbReference type="ARBA" id="ARBA00022449"/>
    </source>
</evidence>
<feature type="transmembrane region" description="Helical" evidence="11">
    <location>
        <begin position="442"/>
        <end position="463"/>
    </location>
</feature>
<evidence type="ECO:0000256" key="7">
    <source>
        <dbReference type="ARBA" id="ARBA00023065"/>
    </source>
</evidence>
<keyword evidence="13" id="KW-1185">Reference proteome</keyword>
<dbReference type="InterPro" id="IPR002528">
    <property type="entry name" value="MATE_fam"/>
</dbReference>
<feature type="region of interest" description="Disordered" evidence="10">
    <location>
        <begin position="1"/>
        <end position="32"/>
    </location>
</feature>
<keyword evidence="6 11" id="KW-1133">Transmembrane helix</keyword>
<feature type="transmembrane region" description="Helical" evidence="11">
    <location>
        <begin position="201"/>
        <end position="223"/>
    </location>
</feature>
<dbReference type="InterPro" id="IPR050222">
    <property type="entry name" value="MATE_MdtK"/>
</dbReference>
<organism evidence="12 13">
    <name type="scientific">Labilithrix luteola</name>
    <dbReference type="NCBI Taxonomy" id="1391654"/>
    <lineage>
        <taxon>Bacteria</taxon>
        <taxon>Pseudomonadati</taxon>
        <taxon>Myxococcota</taxon>
        <taxon>Polyangia</taxon>
        <taxon>Polyangiales</taxon>
        <taxon>Labilitrichaceae</taxon>
        <taxon>Labilithrix</taxon>
    </lineage>
</organism>
<comment type="subcellular location">
    <subcellularLocation>
        <location evidence="1">Cell membrane</location>
        <topology evidence="1">Multi-pass membrane protein</topology>
    </subcellularLocation>
</comment>
<evidence type="ECO:0000256" key="11">
    <source>
        <dbReference type="SAM" id="Phobius"/>
    </source>
</evidence>
<dbReference type="GO" id="GO:0015297">
    <property type="term" value="F:antiporter activity"/>
    <property type="evidence" value="ECO:0007669"/>
    <property type="project" value="UniProtKB-KW"/>
</dbReference>
<gene>
    <name evidence="12" type="ORF">AKJ09_11492</name>
</gene>
<evidence type="ECO:0000313" key="13">
    <source>
        <dbReference type="Proteomes" id="UP000064967"/>
    </source>
</evidence>
<dbReference type="PANTHER" id="PTHR43298">
    <property type="entry name" value="MULTIDRUG RESISTANCE PROTEIN NORM-RELATED"/>
    <property type="match status" value="1"/>
</dbReference>
<dbReference type="GO" id="GO:0042910">
    <property type="term" value="F:xenobiotic transmembrane transporter activity"/>
    <property type="evidence" value="ECO:0007669"/>
    <property type="project" value="InterPro"/>
</dbReference>
<feature type="transmembrane region" description="Helical" evidence="11">
    <location>
        <begin position="469"/>
        <end position="490"/>
    </location>
</feature>
<proteinExistence type="predicted"/>
<accession>A0A0K1QGD4</accession>
<evidence type="ECO:0000313" key="12">
    <source>
        <dbReference type="EMBL" id="AKV04829.1"/>
    </source>
</evidence>
<evidence type="ECO:0000256" key="2">
    <source>
        <dbReference type="ARBA" id="ARBA00022448"/>
    </source>
</evidence>
<dbReference type="Proteomes" id="UP000064967">
    <property type="component" value="Chromosome"/>
</dbReference>
<keyword evidence="8 11" id="KW-0472">Membrane</keyword>
<dbReference type="KEGG" id="llu:AKJ09_11492"/>
<evidence type="ECO:0000256" key="5">
    <source>
        <dbReference type="ARBA" id="ARBA00022692"/>
    </source>
</evidence>
<dbReference type="InterPro" id="IPR048279">
    <property type="entry name" value="MdtK-like"/>
</dbReference>
<evidence type="ECO:0000256" key="1">
    <source>
        <dbReference type="ARBA" id="ARBA00004651"/>
    </source>
</evidence>
<evidence type="ECO:0000256" key="4">
    <source>
        <dbReference type="ARBA" id="ARBA00022475"/>
    </source>
</evidence>
<protein>
    <recommendedName>
        <fullName evidence="9">Multidrug-efflux transporter</fullName>
    </recommendedName>
</protein>
<feature type="transmembrane region" description="Helical" evidence="11">
    <location>
        <begin position="376"/>
        <end position="397"/>
    </location>
</feature>
<sequence length="500" mass="53127">MATVLQTHEGSSSSTPAQSSEGPEHEHTPGHAHAGEVDLALISGPPYRTILRLALPTVIAMLSQSVVNEIDVFFFTRLPHPEDSNAQAALLPSLLIVWLFGGSLSAISVGTQAYTARRYAERKYEEAGAVLANAAWFCLVAGIAFAILGAFTIKGLLGLMLPVPEAHSIAYSYSKWRLLGVVSMAMTMAFKAFFDGIGKTWVHLVSAVVMNVFNVLFCWMFIFGNFGAPRMGAPGAGFAAFVSTWIGLGIMIAYATRERTRFNPVRWSNISRPLTWDILKLSIPAALATIVMMVGFGLFTKVAGRLDAAEALAAGVPAAGREAVNGAASMDIVAILKLTFTACLAFGTATATLVAQSLAAKRPDDASRFGWASVRLGVVLFGVVGLFEGVLFTPQIVNLISHSEAVRQAALVPMRMMGIITPVIAVAMILSEALFGAGNTKFVAAAQFCLVFLVLVPLAWVLGNRFGLTGMWSAAVAYAIGAAIVMSTKFRGGSWKSIKL</sequence>
<keyword evidence="2" id="KW-0813">Transport</keyword>
<evidence type="ECO:0000256" key="8">
    <source>
        <dbReference type="ARBA" id="ARBA00023136"/>
    </source>
</evidence>
<keyword evidence="3" id="KW-0050">Antiport</keyword>
<dbReference type="PANTHER" id="PTHR43298:SF2">
    <property type="entry name" value="FMN_FAD EXPORTER YEEO-RELATED"/>
    <property type="match status" value="1"/>
</dbReference>
<keyword evidence="7" id="KW-0406">Ion transport</keyword>
<keyword evidence="4" id="KW-1003">Cell membrane</keyword>
<evidence type="ECO:0000256" key="10">
    <source>
        <dbReference type="SAM" id="MobiDB-lite"/>
    </source>
</evidence>
<feature type="transmembrane region" description="Helical" evidence="11">
    <location>
        <begin position="409"/>
        <end position="430"/>
    </location>
</feature>
<dbReference type="Pfam" id="PF01554">
    <property type="entry name" value="MatE"/>
    <property type="match status" value="2"/>
</dbReference>
<evidence type="ECO:0000256" key="9">
    <source>
        <dbReference type="ARBA" id="ARBA00031636"/>
    </source>
</evidence>
<dbReference type="STRING" id="1391654.AKJ09_11492"/>
<name>A0A0K1QGD4_9BACT</name>
<dbReference type="PIRSF" id="PIRSF006603">
    <property type="entry name" value="DinF"/>
    <property type="match status" value="1"/>
</dbReference>
<dbReference type="GO" id="GO:0006811">
    <property type="term" value="P:monoatomic ion transport"/>
    <property type="evidence" value="ECO:0007669"/>
    <property type="project" value="UniProtKB-KW"/>
</dbReference>
<dbReference type="RefSeq" id="WP_146655386.1">
    <property type="nucleotide sequence ID" value="NZ_CP012333.1"/>
</dbReference>
<reference evidence="12 13" key="1">
    <citation type="submission" date="2015-08" db="EMBL/GenBank/DDBJ databases">
        <authorList>
            <person name="Babu N.S."/>
            <person name="Beckwith C.J."/>
            <person name="Beseler K.G."/>
            <person name="Brison A."/>
            <person name="Carone J.V."/>
            <person name="Caskin T.P."/>
            <person name="Diamond M."/>
            <person name="Durham M.E."/>
            <person name="Foxe J.M."/>
            <person name="Go M."/>
            <person name="Henderson B.A."/>
            <person name="Jones I.B."/>
            <person name="McGettigan J.A."/>
            <person name="Micheletti S.J."/>
            <person name="Nasrallah M.E."/>
            <person name="Ortiz D."/>
            <person name="Piller C.R."/>
            <person name="Privatt S.R."/>
            <person name="Schneider S.L."/>
            <person name="Sharp S."/>
            <person name="Smith T.C."/>
            <person name="Stanton J.D."/>
            <person name="Ullery H.E."/>
            <person name="Wilson R.J."/>
            <person name="Serrano M.G."/>
            <person name="Buck G."/>
            <person name="Lee V."/>
            <person name="Wang Y."/>
            <person name="Carvalho R."/>
            <person name="Voegtly L."/>
            <person name="Shi R."/>
            <person name="Duckworth R."/>
            <person name="Johnson A."/>
            <person name="Loviza R."/>
            <person name="Walstead R."/>
            <person name="Shah Z."/>
            <person name="Kiflezghi M."/>
            <person name="Wade K."/>
            <person name="Ball S.L."/>
            <person name="Bradley K.W."/>
            <person name="Asai D.J."/>
            <person name="Bowman C.A."/>
            <person name="Russell D.A."/>
            <person name="Pope W.H."/>
            <person name="Jacobs-Sera D."/>
            <person name="Hendrix R.W."/>
            <person name="Hatfull G.F."/>
        </authorList>
    </citation>
    <scope>NUCLEOTIDE SEQUENCE [LARGE SCALE GENOMIC DNA]</scope>
    <source>
        <strain evidence="12 13">DSM 27648</strain>
    </source>
</reference>
<feature type="transmembrane region" description="Helical" evidence="11">
    <location>
        <begin position="176"/>
        <end position="194"/>
    </location>
</feature>
<feature type="transmembrane region" description="Helical" evidence="11">
    <location>
        <begin position="332"/>
        <end position="355"/>
    </location>
</feature>
<feature type="transmembrane region" description="Helical" evidence="11">
    <location>
        <begin position="278"/>
        <end position="299"/>
    </location>
</feature>
<feature type="transmembrane region" description="Helical" evidence="11">
    <location>
        <begin position="87"/>
        <end position="109"/>
    </location>
</feature>
<feature type="compositionally biased region" description="Basic and acidic residues" evidence="10">
    <location>
        <begin position="22"/>
        <end position="32"/>
    </location>
</feature>
<dbReference type="NCBIfam" id="TIGR00797">
    <property type="entry name" value="matE"/>
    <property type="match status" value="1"/>
</dbReference>
<evidence type="ECO:0000256" key="6">
    <source>
        <dbReference type="ARBA" id="ARBA00022989"/>
    </source>
</evidence>
<feature type="transmembrane region" description="Helical" evidence="11">
    <location>
        <begin position="130"/>
        <end position="156"/>
    </location>
</feature>
<feature type="compositionally biased region" description="Polar residues" evidence="10">
    <location>
        <begin position="1"/>
        <end position="21"/>
    </location>
</feature>